<dbReference type="Gene3D" id="3.30.930.10">
    <property type="entry name" value="Bira Bifunctional Protein, Domain 2"/>
    <property type="match status" value="1"/>
</dbReference>
<accession>U3TER4</accession>
<keyword evidence="3" id="KW-0436">Ligase</keyword>
<dbReference type="AlphaFoldDB" id="U3TER4"/>
<dbReference type="GO" id="GO:0009249">
    <property type="term" value="P:protein lipoylation"/>
    <property type="evidence" value="ECO:0007669"/>
    <property type="project" value="InterPro"/>
</dbReference>
<feature type="domain" description="BPL/LPL catalytic" evidence="2">
    <location>
        <begin position="1"/>
        <end position="183"/>
    </location>
</feature>
<dbReference type="eggNOG" id="arCOG01939">
    <property type="taxonomic scope" value="Archaea"/>
</dbReference>
<dbReference type="GO" id="GO:0016874">
    <property type="term" value="F:ligase activity"/>
    <property type="evidence" value="ECO:0007669"/>
    <property type="project" value="UniProtKB-KW"/>
</dbReference>
<dbReference type="InterPro" id="IPR004562">
    <property type="entry name" value="LipoylTrfase_LipoateP_Ligase"/>
</dbReference>
<keyword evidence="4" id="KW-1185">Reference proteome</keyword>
<evidence type="ECO:0000313" key="3">
    <source>
        <dbReference type="EMBL" id="BAN90941.1"/>
    </source>
</evidence>
<proteinExistence type="predicted"/>
<dbReference type="InterPro" id="IPR045864">
    <property type="entry name" value="aa-tRNA-synth_II/BPL/LPL"/>
</dbReference>
<dbReference type="UniPathway" id="UPA00537">
    <property type="reaction ID" value="UER00595"/>
</dbReference>
<dbReference type="PROSITE" id="PS51733">
    <property type="entry name" value="BPL_LPL_CATALYTIC"/>
    <property type="match status" value="1"/>
</dbReference>
<gene>
    <name evidence="3" type="primary">lipB</name>
    <name evidence="3" type="ORF">ACAM_1472</name>
</gene>
<dbReference type="InterPro" id="IPR004143">
    <property type="entry name" value="BPL_LPL_catalytic"/>
</dbReference>
<dbReference type="GO" id="GO:0005737">
    <property type="term" value="C:cytoplasm"/>
    <property type="evidence" value="ECO:0007669"/>
    <property type="project" value="TreeGrafter"/>
</dbReference>
<evidence type="ECO:0000259" key="2">
    <source>
        <dbReference type="PROSITE" id="PS51733"/>
    </source>
</evidence>
<protein>
    <submittedName>
        <fullName evidence="3">Lipoate-protein ligase</fullName>
    </submittedName>
</protein>
<dbReference type="PATRIC" id="fig|1198449.6.peg.1488"/>
<dbReference type="GO" id="GO:0017118">
    <property type="term" value="F:lipoyltransferase activity"/>
    <property type="evidence" value="ECO:0007669"/>
    <property type="project" value="TreeGrafter"/>
</dbReference>
<dbReference type="SUPFAM" id="SSF55681">
    <property type="entry name" value="Class II aaRS and biotin synthetases"/>
    <property type="match status" value="1"/>
</dbReference>
<dbReference type="CDD" id="cd16443">
    <property type="entry name" value="LplA"/>
    <property type="match status" value="1"/>
</dbReference>
<comment type="pathway">
    <text evidence="1">Protein modification; protein lipoylation via exogenous pathway; protein N(6)-(lipoyl)lysine from lipoate: step 2/2.</text>
</comment>
<dbReference type="Proteomes" id="UP000016887">
    <property type="component" value="Chromosome"/>
</dbReference>
<evidence type="ECO:0000256" key="1">
    <source>
        <dbReference type="ARBA" id="ARBA00005085"/>
    </source>
</evidence>
<dbReference type="KEGG" id="acj:ACAM_1472"/>
<sequence>MARLWLNPDSVVIGYTVDVEKEVNTSQAMAEGIPVVRRISGGGAVFHDLGNINLSIYIPRRLGVDEAYRLVTGIILRTLHSLGLEARVENGNDVAVGPWKVSGSAAAIRSRATLAHATLLVTTNPSRIRRLVIPQLHRVIRGEVTPVKYNPNSLDEITGGRIRLQQVARLLEYHVTQTLGGVGEVEQDILGEAFERAGELCRAKYSAKGFWSPLGTGGCEKPRKSELARTAQL</sequence>
<dbReference type="STRING" id="1198449.ACAM_1472"/>
<organism evidence="3 4">
    <name type="scientific">Aeropyrum camini SY1 = JCM 12091</name>
    <dbReference type="NCBI Taxonomy" id="1198449"/>
    <lineage>
        <taxon>Archaea</taxon>
        <taxon>Thermoproteota</taxon>
        <taxon>Thermoprotei</taxon>
        <taxon>Desulfurococcales</taxon>
        <taxon>Desulfurococcaceae</taxon>
        <taxon>Aeropyrum</taxon>
    </lineage>
</organism>
<dbReference type="PANTHER" id="PTHR12561">
    <property type="entry name" value="LIPOATE-PROTEIN LIGASE"/>
    <property type="match status" value="1"/>
</dbReference>
<evidence type="ECO:0000313" key="4">
    <source>
        <dbReference type="Proteomes" id="UP000016887"/>
    </source>
</evidence>
<reference evidence="3 4" key="1">
    <citation type="journal article" date="2013" name="Appl. Environ. Microbiol.">
        <title>Variation of the Virus-Related Elements within Syntenic Genomes of the Hyperthermophilic Archaeon Aeropyrum.</title>
        <authorList>
            <person name="Daifuku T."/>
            <person name="Yoshida T."/>
            <person name="Kitamura T."/>
            <person name="Kawaichi S."/>
            <person name="Inoue T."/>
            <person name="Nomura K."/>
            <person name="Yoshida Y."/>
            <person name="Kuno S."/>
            <person name="Sako Y."/>
        </authorList>
    </citation>
    <scope>NUCLEOTIDE SEQUENCE [LARGE SCALE GENOMIC DNA]</scope>
    <source>
        <strain evidence="3 4">SY1</strain>
    </source>
</reference>
<dbReference type="PANTHER" id="PTHR12561:SF3">
    <property type="entry name" value="LIPOYLTRANSFERASE 1, MITOCHONDRIAL"/>
    <property type="match status" value="1"/>
</dbReference>
<dbReference type="Pfam" id="PF21948">
    <property type="entry name" value="LplA-B_cat"/>
    <property type="match status" value="1"/>
</dbReference>
<dbReference type="EMBL" id="AP012489">
    <property type="protein sequence ID" value="BAN90941.1"/>
    <property type="molecule type" value="Genomic_DNA"/>
</dbReference>
<name>U3TER4_9CREN</name>